<feature type="region of interest" description="Disordered" evidence="1">
    <location>
        <begin position="474"/>
        <end position="504"/>
    </location>
</feature>
<gene>
    <name evidence="2" type="ORF">S7711_07941</name>
</gene>
<dbReference type="EMBL" id="KL648679">
    <property type="protein sequence ID" value="KEY65910.1"/>
    <property type="molecule type" value="Genomic_DNA"/>
</dbReference>
<name>A0A084AKT1_STACB</name>
<evidence type="ECO:0000313" key="2">
    <source>
        <dbReference type="EMBL" id="KEY65910.1"/>
    </source>
</evidence>
<feature type="compositionally biased region" description="Low complexity" evidence="1">
    <location>
        <begin position="302"/>
        <end position="315"/>
    </location>
</feature>
<evidence type="ECO:0000313" key="3">
    <source>
        <dbReference type="Proteomes" id="UP000028045"/>
    </source>
</evidence>
<dbReference type="AlphaFoldDB" id="A0A084AKT1"/>
<feature type="compositionally biased region" description="Pro residues" evidence="1">
    <location>
        <begin position="488"/>
        <end position="497"/>
    </location>
</feature>
<accession>A0A084AKT1</accession>
<evidence type="ECO:0000256" key="1">
    <source>
        <dbReference type="SAM" id="MobiDB-lite"/>
    </source>
</evidence>
<proteinExistence type="predicted"/>
<feature type="region of interest" description="Disordered" evidence="1">
    <location>
        <begin position="428"/>
        <end position="458"/>
    </location>
</feature>
<feature type="compositionally biased region" description="Polar residues" evidence="1">
    <location>
        <begin position="287"/>
        <end position="301"/>
    </location>
</feature>
<reference evidence="2 3" key="1">
    <citation type="journal article" date="2014" name="BMC Genomics">
        <title>Comparative genome sequencing reveals chemotype-specific gene clusters in the toxigenic black mold Stachybotrys.</title>
        <authorList>
            <person name="Semeiks J."/>
            <person name="Borek D."/>
            <person name="Otwinowski Z."/>
            <person name="Grishin N.V."/>
        </authorList>
    </citation>
    <scope>NUCLEOTIDE SEQUENCE [LARGE SCALE GENOMIC DNA]</scope>
    <source>
        <strain evidence="3">CBS 109288 / IBT 7711</strain>
    </source>
</reference>
<feature type="compositionally biased region" description="Pro residues" evidence="1">
    <location>
        <begin position="432"/>
        <end position="449"/>
    </location>
</feature>
<dbReference type="OrthoDB" id="3786931at2759"/>
<dbReference type="HOGENOM" id="CLU_540980_0_0_1"/>
<sequence length="504" mass="56994">MHQELNPYLHRGRSQVIGVQDMRLEDIPKQGLKHLALLLRIDSVAMRGHGPGNQWLHMQEDDLRLLPPYLSRKANPFVRVTLNLGYHGFPFAPNCANLCGSHHDLEPRVIRNMMVLVAREWTKHVELYRYWRTKLGFHKDVVAWLDRMDTALTIWIGSSRFKDIYGYDAHEQPAYYIKSRCEACMLAVVGGKAELLSDIRASLYVRKILALEKRGQSLTPRLMRTVDEWIGHFEESTRHHILSGSDRLVTRILDQRNYIYTQDNPEDAKLRDADKAAHRKRYPLVMANSSPHQTQPVSTPTSPASESRPRSGSARPSPPIRVPKSLMFCGFRSTHNDNDASEASKKQICKWLEQQKSVSTAELTALGISRAAYSEFAAASAVPLPLHLQEEGEEEQGHGDATRDDEAGSWISASVYSYDEGKEDVLEVRPTQQPPGPSTPLPPQTPPSPSIYAMNPELPEELSVATDALPLASQGQLKRQTDFFTPRRAPPPRPPRSPEFLEWI</sequence>
<keyword evidence="3" id="KW-1185">Reference proteome</keyword>
<dbReference type="Proteomes" id="UP000028045">
    <property type="component" value="Unassembled WGS sequence"/>
</dbReference>
<organism evidence="2 3">
    <name type="scientific">Stachybotrys chartarum (strain CBS 109288 / IBT 7711)</name>
    <name type="common">Toxic black mold</name>
    <name type="synonym">Stilbospora chartarum</name>
    <dbReference type="NCBI Taxonomy" id="1280523"/>
    <lineage>
        <taxon>Eukaryota</taxon>
        <taxon>Fungi</taxon>
        <taxon>Dikarya</taxon>
        <taxon>Ascomycota</taxon>
        <taxon>Pezizomycotina</taxon>
        <taxon>Sordariomycetes</taxon>
        <taxon>Hypocreomycetidae</taxon>
        <taxon>Hypocreales</taxon>
        <taxon>Stachybotryaceae</taxon>
        <taxon>Stachybotrys</taxon>
    </lineage>
</organism>
<protein>
    <submittedName>
        <fullName evidence="2">Uncharacterized protein</fullName>
    </submittedName>
</protein>
<feature type="region of interest" description="Disordered" evidence="1">
    <location>
        <begin position="286"/>
        <end position="322"/>
    </location>
</feature>